<dbReference type="EMBL" id="BPVZ01000082">
    <property type="protein sequence ID" value="GKV29228.1"/>
    <property type="molecule type" value="Genomic_DNA"/>
</dbReference>
<dbReference type="GO" id="GO:0043022">
    <property type="term" value="F:ribosome binding"/>
    <property type="evidence" value="ECO:0007669"/>
    <property type="project" value="TreeGrafter"/>
</dbReference>
<gene>
    <name evidence="2" type="ORF">SLEP1_g38171</name>
</gene>
<dbReference type="AlphaFoldDB" id="A0AAV5KXY8"/>
<dbReference type="GO" id="GO:0043335">
    <property type="term" value="P:protein unfolding"/>
    <property type="evidence" value="ECO:0007669"/>
    <property type="project" value="TreeGrafter"/>
</dbReference>
<dbReference type="SUPFAM" id="SSF102735">
    <property type="entry name" value="Trigger factor ribosome-binding domain"/>
    <property type="match status" value="1"/>
</dbReference>
<dbReference type="InterPro" id="IPR005215">
    <property type="entry name" value="Trig_fac"/>
</dbReference>
<dbReference type="Proteomes" id="UP001054252">
    <property type="component" value="Unassembled WGS sequence"/>
</dbReference>
<dbReference type="InterPro" id="IPR008881">
    <property type="entry name" value="Trigger_fac_ribosome-bd_bac"/>
</dbReference>
<evidence type="ECO:0000313" key="2">
    <source>
        <dbReference type="EMBL" id="GKV29228.1"/>
    </source>
</evidence>
<dbReference type="Gene3D" id="3.30.70.1050">
    <property type="entry name" value="Trigger factor ribosome-binding domain"/>
    <property type="match status" value="1"/>
</dbReference>
<keyword evidence="3" id="KW-1185">Reference proteome</keyword>
<evidence type="ECO:0000313" key="3">
    <source>
        <dbReference type="Proteomes" id="UP001054252"/>
    </source>
</evidence>
<protein>
    <recommendedName>
        <fullName evidence="1">Trigger factor ribosome-binding bacterial domain-containing protein</fullName>
    </recommendedName>
</protein>
<dbReference type="GO" id="GO:0044183">
    <property type="term" value="F:protein folding chaperone"/>
    <property type="evidence" value="ECO:0007669"/>
    <property type="project" value="TreeGrafter"/>
</dbReference>
<dbReference type="PANTHER" id="PTHR30560">
    <property type="entry name" value="TRIGGER FACTOR CHAPERONE AND PEPTIDYL-PROLYL CIS/TRANS ISOMERASE"/>
    <property type="match status" value="1"/>
</dbReference>
<dbReference type="PANTHER" id="PTHR30560:SF4">
    <property type="entry name" value="OS01G0894700 PROTEIN"/>
    <property type="match status" value="1"/>
</dbReference>
<feature type="domain" description="Trigger factor ribosome-binding bacterial" evidence="1">
    <location>
        <begin position="79"/>
        <end position="124"/>
    </location>
</feature>
<reference evidence="2 3" key="1">
    <citation type="journal article" date="2021" name="Commun. Biol.">
        <title>The genome of Shorea leprosula (Dipterocarpaceae) highlights the ecological relevance of drought in aseasonal tropical rainforests.</title>
        <authorList>
            <person name="Ng K.K.S."/>
            <person name="Kobayashi M.J."/>
            <person name="Fawcett J.A."/>
            <person name="Hatakeyama M."/>
            <person name="Paape T."/>
            <person name="Ng C.H."/>
            <person name="Ang C.C."/>
            <person name="Tnah L.H."/>
            <person name="Lee C.T."/>
            <person name="Nishiyama T."/>
            <person name="Sese J."/>
            <person name="O'Brien M.J."/>
            <person name="Copetti D."/>
            <person name="Mohd Noor M.I."/>
            <person name="Ong R.C."/>
            <person name="Putra M."/>
            <person name="Sireger I.Z."/>
            <person name="Indrioko S."/>
            <person name="Kosugi Y."/>
            <person name="Izuno A."/>
            <person name="Isagi Y."/>
            <person name="Lee S.L."/>
            <person name="Shimizu K.K."/>
        </authorList>
    </citation>
    <scope>NUCLEOTIDE SEQUENCE [LARGE SCALE GENOMIC DNA]</scope>
    <source>
        <strain evidence="2">214</strain>
    </source>
</reference>
<name>A0AAV5KXY8_9ROSI</name>
<dbReference type="GO" id="GO:0015031">
    <property type="term" value="P:protein transport"/>
    <property type="evidence" value="ECO:0007669"/>
    <property type="project" value="InterPro"/>
</dbReference>
<proteinExistence type="predicted"/>
<sequence>MASTAMATIPLNFRHFQNPRISVRCGCSCNQIMKHRFMQQNLRLGVVRFRSKSISAVGSGLETSVSDPDDNALILKDAKVTVESRSQNNVQVRVDLTASDTQKVFDKILADLARTAPPVPGFRRQKGGKTSKVSGLS</sequence>
<comment type="caution">
    <text evidence="2">The sequence shown here is derived from an EMBL/GenBank/DDBJ whole genome shotgun (WGS) entry which is preliminary data.</text>
</comment>
<dbReference type="Pfam" id="PF05697">
    <property type="entry name" value="Trigger_N"/>
    <property type="match status" value="1"/>
</dbReference>
<accession>A0AAV5KXY8</accession>
<dbReference type="InterPro" id="IPR036611">
    <property type="entry name" value="Trigger_fac_ribosome-bd_sf"/>
</dbReference>
<dbReference type="GO" id="GO:0003755">
    <property type="term" value="F:peptidyl-prolyl cis-trans isomerase activity"/>
    <property type="evidence" value="ECO:0007669"/>
    <property type="project" value="TreeGrafter"/>
</dbReference>
<dbReference type="GO" id="GO:0051083">
    <property type="term" value="P:'de novo' cotranslational protein folding"/>
    <property type="evidence" value="ECO:0007669"/>
    <property type="project" value="TreeGrafter"/>
</dbReference>
<evidence type="ECO:0000259" key="1">
    <source>
        <dbReference type="Pfam" id="PF05697"/>
    </source>
</evidence>
<organism evidence="2 3">
    <name type="scientific">Rubroshorea leprosula</name>
    <dbReference type="NCBI Taxonomy" id="152421"/>
    <lineage>
        <taxon>Eukaryota</taxon>
        <taxon>Viridiplantae</taxon>
        <taxon>Streptophyta</taxon>
        <taxon>Embryophyta</taxon>
        <taxon>Tracheophyta</taxon>
        <taxon>Spermatophyta</taxon>
        <taxon>Magnoliopsida</taxon>
        <taxon>eudicotyledons</taxon>
        <taxon>Gunneridae</taxon>
        <taxon>Pentapetalae</taxon>
        <taxon>rosids</taxon>
        <taxon>malvids</taxon>
        <taxon>Malvales</taxon>
        <taxon>Dipterocarpaceae</taxon>
        <taxon>Rubroshorea</taxon>
    </lineage>
</organism>